<evidence type="ECO:0000259" key="4">
    <source>
        <dbReference type="PROSITE" id="PS01124"/>
    </source>
</evidence>
<keyword evidence="1" id="KW-0805">Transcription regulation</keyword>
<proteinExistence type="predicted"/>
<dbReference type="InterPro" id="IPR018060">
    <property type="entry name" value="HTH_AraC"/>
</dbReference>
<dbReference type="InterPro" id="IPR014710">
    <property type="entry name" value="RmlC-like_jellyroll"/>
</dbReference>
<dbReference type="STRING" id="203123.OEOE_1575"/>
<organism evidence="5 6">
    <name type="scientific">Oenococcus oeni (strain ATCC BAA-331 / PSU-1)</name>
    <dbReference type="NCBI Taxonomy" id="203123"/>
    <lineage>
        <taxon>Bacteria</taxon>
        <taxon>Bacillati</taxon>
        <taxon>Bacillota</taxon>
        <taxon>Bacilli</taxon>
        <taxon>Lactobacillales</taxon>
        <taxon>Lactobacillaceae</taxon>
        <taxon>Oenococcus</taxon>
    </lineage>
</organism>
<reference evidence="5 6" key="1">
    <citation type="journal article" date="2006" name="Proc. Natl. Acad. Sci. U.S.A.">
        <title>Comparative genomics of the lactic acid bacteria.</title>
        <authorList>
            <person name="Makarova K."/>
            <person name="Slesarev A."/>
            <person name="Wolf Y."/>
            <person name="Sorokin A."/>
            <person name="Mirkin B."/>
            <person name="Koonin E."/>
            <person name="Pavlov A."/>
            <person name="Pavlova N."/>
            <person name="Karamychev V."/>
            <person name="Polouchine N."/>
            <person name="Shakhova V."/>
            <person name="Grigoriev I."/>
            <person name="Lou Y."/>
            <person name="Rohksar D."/>
            <person name="Lucas S."/>
            <person name="Huang K."/>
            <person name="Goodstein D.M."/>
            <person name="Hawkins T."/>
            <person name="Plengvidhya V."/>
            <person name="Welker D."/>
            <person name="Hughes J."/>
            <person name="Goh Y."/>
            <person name="Benson A."/>
            <person name="Baldwin K."/>
            <person name="Lee J.H."/>
            <person name="Diaz-Muniz I."/>
            <person name="Dosti B."/>
            <person name="Smeianov V."/>
            <person name="Wechter W."/>
            <person name="Barabote R."/>
            <person name="Lorca G."/>
            <person name="Altermann E."/>
            <person name="Barrangou R."/>
            <person name="Ganesan B."/>
            <person name="Xie Y."/>
            <person name="Rawsthorne H."/>
            <person name="Tamir D."/>
            <person name="Parker C."/>
            <person name="Breidt F."/>
            <person name="Broadbent J."/>
            <person name="Hutkins R."/>
            <person name="O'Sullivan D."/>
            <person name="Steele J."/>
            <person name="Unlu G."/>
            <person name="Saier M."/>
            <person name="Klaenhammer T."/>
            <person name="Richardson P."/>
            <person name="Kozyavkin S."/>
            <person name="Weimer B."/>
            <person name="Mills D."/>
        </authorList>
    </citation>
    <scope>NUCLEOTIDE SEQUENCE [LARGE SCALE GENOMIC DNA]</scope>
    <source>
        <strain evidence="6">ATCC BAA-331 / PSU-1</strain>
    </source>
</reference>
<evidence type="ECO:0000256" key="2">
    <source>
        <dbReference type="ARBA" id="ARBA00023125"/>
    </source>
</evidence>
<dbReference type="Pfam" id="PF12833">
    <property type="entry name" value="HTH_18"/>
    <property type="match status" value="1"/>
</dbReference>
<dbReference type="GO" id="GO:0043565">
    <property type="term" value="F:sequence-specific DNA binding"/>
    <property type="evidence" value="ECO:0007669"/>
    <property type="project" value="InterPro"/>
</dbReference>
<dbReference type="Gene3D" id="2.60.120.10">
    <property type="entry name" value="Jelly Rolls"/>
    <property type="match status" value="1"/>
</dbReference>
<gene>
    <name evidence="5" type="ordered locus">OEOE_1575</name>
</gene>
<dbReference type="Gene3D" id="1.10.10.60">
    <property type="entry name" value="Homeodomain-like"/>
    <property type="match status" value="2"/>
</dbReference>
<keyword evidence="3" id="KW-0804">Transcription</keyword>
<dbReference type="SUPFAM" id="SSF46689">
    <property type="entry name" value="Homeodomain-like"/>
    <property type="match status" value="2"/>
</dbReference>
<dbReference type="SMART" id="SM00342">
    <property type="entry name" value="HTH_ARAC"/>
    <property type="match status" value="1"/>
</dbReference>
<dbReference type="PROSITE" id="PS01124">
    <property type="entry name" value="HTH_ARAC_FAMILY_2"/>
    <property type="match status" value="1"/>
</dbReference>
<keyword evidence="6" id="KW-1185">Reference proteome</keyword>
<dbReference type="EMBL" id="CP000411">
    <property type="protein sequence ID" value="ABJ57427.1"/>
    <property type="molecule type" value="Genomic_DNA"/>
</dbReference>
<evidence type="ECO:0000256" key="1">
    <source>
        <dbReference type="ARBA" id="ARBA00023015"/>
    </source>
</evidence>
<accession>Q04DP5</accession>
<name>Q04DP5_OENOB</name>
<feature type="domain" description="HTH araC/xylS-type" evidence="4">
    <location>
        <begin position="231"/>
        <end position="329"/>
    </location>
</feature>
<evidence type="ECO:0000313" key="5">
    <source>
        <dbReference type="EMBL" id="ABJ57427.1"/>
    </source>
</evidence>
<protein>
    <submittedName>
        <fullName evidence="5">Transcriptional regulator, AraC family</fullName>
    </submittedName>
</protein>
<dbReference type="eggNOG" id="COG2207">
    <property type="taxonomic scope" value="Bacteria"/>
</dbReference>
<evidence type="ECO:0000256" key="3">
    <source>
        <dbReference type="ARBA" id="ARBA00023163"/>
    </source>
</evidence>
<evidence type="ECO:0000313" key="6">
    <source>
        <dbReference type="Proteomes" id="UP000000774"/>
    </source>
</evidence>
<dbReference type="Proteomes" id="UP000000774">
    <property type="component" value="Chromosome"/>
</dbReference>
<dbReference type="HOGENOM" id="CLU_000445_88_3_9"/>
<dbReference type="GO" id="GO:0003700">
    <property type="term" value="F:DNA-binding transcription factor activity"/>
    <property type="evidence" value="ECO:0007669"/>
    <property type="project" value="InterPro"/>
</dbReference>
<dbReference type="InterPro" id="IPR009057">
    <property type="entry name" value="Homeodomain-like_sf"/>
</dbReference>
<dbReference type="InterPro" id="IPR003313">
    <property type="entry name" value="AraC-bd"/>
</dbReference>
<dbReference type="AlphaFoldDB" id="Q04DP5"/>
<dbReference type="Pfam" id="PF02311">
    <property type="entry name" value="AraC_binding"/>
    <property type="match status" value="1"/>
</dbReference>
<dbReference type="PANTHER" id="PTHR43280">
    <property type="entry name" value="ARAC-FAMILY TRANSCRIPTIONAL REGULATOR"/>
    <property type="match status" value="1"/>
</dbReference>
<dbReference type="DNASU" id="4416198"/>
<keyword evidence="2" id="KW-0238">DNA-binding</keyword>
<dbReference type="InterPro" id="IPR037923">
    <property type="entry name" value="HTH-like"/>
</dbReference>
<dbReference type="PANTHER" id="PTHR43280:SF2">
    <property type="entry name" value="HTH-TYPE TRANSCRIPTIONAL REGULATOR EXSA"/>
    <property type="match status" value="1"/>
</dbReference>
<dbReference type="KEGG" id="ooe:OEOE_1575"/>
<sequence>MKAVTLRANCDPLFSLFMTSFSEANNIYILNFKKRALQSLLKVKLMYYHESIDSKSKIFPVKIILHDKAVNVPKHWHRSLEISYTYQGSIPDFTIAGKHYSTRPGTILVVNSNEIHSVFFPKTKKRQDSLALSLIFPYPFLMKIVPNYRYRRYEIPDKELLTANNQQNLAELEGILKKFFQFASHQTNSLDEISKTSQILQILYLLTKNFSSIVTTPNDLATTDKPFERLDEIIMFIQEHAKEALTVTKIADHFNLSTSYFSRNFKYYMGNSVIEYLNLVRLHEAYQLLTNTKKSILVISTQVGFPNEKAFTRTFKRIYKVTPTDYRKRLSGKNRTNIL</sequence>
<dbReference type="SUPFAM" id="SSF51215">
    <property type="entry name" value="Regulatory protein AraC"/>
    <property type="match status" value="1"/>
</dbReference>